<dbReference type="SUPFAM" id="SSF55658">
    <property type="entry name" value="L9 N-domain-like"/>
    <property type="match status" value="1"/>
</dbReference>
<evidence type="ECO:0000313" key="9">
    <source>
        <dbReference type="EMBL" id="OMO99215.1"/>
    </source>
</evidence>
<dbReference type="SUPFAM" id="SSF140996">
    <property type="entry name" value="Hermes dimerisation domain"/>
    <property type="match status" value="1"/>
</dbReference>
<dbReference type="SUPFAM" id="SSF53098">
    <property type="entry name" value="Ribonuclease H-like"/>
    <property type="match status" value="1"/>
</dbReference>
<dbReference type="PANTHER" id="PTHR46481">
    <property type="entry name" value="ZINC FINGER BED DOMAIN-CONTAINING PROTEIN 4"/>
    <property type="match status" value="1"/>
</dbReference>
<dbReference type="InterPro" id="IPR009027">
    <property type="entry name" value="Ribosomal_bL9/RNase_H1_N"/>
</dbReference>
<comment type="caution">
    <text evidence="9">The sequence shown here is derived from an EMBL/GenBank/DDBJ whole genome shotgun (WGS) entry which is preliminary data.</text>
</comment>
<organism evidence="9 10">
    <name type="scientific">Corchorus capsularis</name>
    <name type="common">Jute</name>
    <dbReference type="NCBI Taxonomy" id="210143"/>
    <lineage>
        <taxon>Eukaryota</taxon>
        <taxon>Viridiplantae</taxon>
        <taxon>Streptophyta</taxon>
        <taxon>Embryophyta</taxon>
        <taxon>Tracheophyta</taxon>
        <taxon>Spermatophyta</taxon>
        <taxon>Magnoliopsida</taxon>
        <taxon>eudicotyledons</taxon>
        <taxon>Gunneridae</taxon>
        <taxon>Pentapetalae</taxon>
        <taxon>rosids</taxon>
        <taxon>malvids</taxon>
        <taxon>Malvales</taxon>
        <taxon>Malvaceae</taxon>
        <taxon>Grewioideae</taxon>
        <taxon>Apeibeae</taxon>
        <taxon>Corchorus</taxon>
    </lineage>
</organism>
<dbReference type="AlphaFoldDB" id="A0A1R3JWI1"/>
<dbReference type="Pfam" id="PF01693">
    <property type="entry name" value="Cauli_VI"/>
    <property type="match status" value="1"/>
</dbReference>
<dbReference type="Proteomes" id="UP000188268">
    <property type="component" value="Unassembled WGS sequence"/>
</dbReference>
<keyword evidence="10" id="KW-1185">Reference proteome</keyword>
<evidence type="ECO:0000256" key="3">
    <source>
        <dbReference type="ARBA" id="ARBA00022833"/>
    </source>
</evidence>
<reference evidence="9 10" key="1">
    <citation type="submission" date="2013-09" db="EMBL/GenBank/DDBJ databases">
        <title>Corchorus capsularis genome sequencing.</title>
        <authorList>
            <person name="Alam M."/>
            <person name="Haque M.S."/>
            <person name="Islam M.S."/>
            <person name="Emdad E.M."/>
            <person name="Islam M.M."/>
            <person name="Ahmed B."/>
            <person name="Halim A."/>
            <person name="Hossen Q.M.M."/>
            <person name="Hossain M.Z."/>
            <person name="Ahmed R."/>
            <person name="Khan M.M."/>
            <person name="Islam R."/>
            <person name="Rashid M.M."/>
            <person name="Khan S.A."/>
            <person name="Rahman M.S."/>
            <person name="Alam M."/>
        </authorList>
    </citation>
    <scope>NUCLEOTIDE SEQUENCE [LARGE SCALE GENOMIC DNA]</scope>
    <source>
        <strain evidence="10">cv. CVL-1</strain>
        <tissue evidence="9">Whole seedling</tissue>
    </source>
</reference>
<evidence type="ECO:0000256" key="4">
    <source>
        <dbReference type="ARBA" id="ARBA00023015"/>
    </source>
</evidence>
<feature type="domain" description="BED-type" evidence="8">
    <location>
        <begin position="123"/>
        <end position="163"/>
    </location>
</feature>
<accession>A0A1R3JWI1</accession>
<dbReference type="Pfam" id="PF02892">
    <property type="entry name" value="zf-BED"/>
    <property type="match status" value="1"/>
</dbReference>
<keyword evidence="4" id="KW-0805">Transcription regulation</keyword>
<keyword evidence="3" id="KW-0862">Zinc</keyword>
<dbReference type="EMBL" id="AWWV01006913">
    <property type="protein sequence ID" value="OMO99215.1"/>
    <property type="molecule type" value="Genomic_DNA"/>
</dbReference>
<evidence type="ECO:0000259" key="7">
    <source>
        <dbReference type="Pfam" id="PF01693"/>
    </source>
</evidence>
<feature type="region of interest" description="Disordered" evidence="6">
    <location>
        <begin position="83"/>
        <end position="120"/>
    </location>
</feature>
<dbReference type="SMART" id="SM00614">
    <property type="entry name" value="ZnF_BED"/>
    <property type="match status" value="1"/>
</dbReference>
<sequence>MVGKSYVVFNGHRPDNYNTWEEAKAQVYYYRGAHYKMYKDRREAEATFSEYWGLNDHPDEKEVDIQMDVESESTGEEGVQTAVVAGGSEGVSSKPKKTAGPARGKRTQTQPSNKTPRTSTSIVWQHATKFKENGEDKASCNYCGHPYFVDFKRNGTSSLKQHVLKCPKNPMVQAAKENYAKQAKLTLNNQEDVGTWKYVYSEIRKTLAKMIIVDELPFRFVEGKGFREFMEKAEPRFTIPSRQTITKDCFEIYEEAHFIDYEWRLKKKIINFYPINNHKSEGIGKTLEKCLKEWSLCDKVFSVTVDNATPNDVAVAYLKNLFVSRESEICEGKYLHMRCVSHILNLIVREGLKYYNETVARIRDSVKYVRASNSRLAKFLECAVAEDLDTSAGLC</sequence>
<dbReference type="InterPro" id="IPR012337">
    <property type="entry name" value="RNaseH-like_sf"/>
</dbReference>
<dbReference type="Gene3D" id="3.40.970.10">
    <property type="entry name" value="Ribonuclease H1, N-terminal domain"/>
    <property type="match status" value="1"/>
</dbReference>
<evidence type="ECO:0000259" key="8">
    <source>
        <dbReference type="Pfam" id="PF02892"/>
    </source>
</evidence>
<evidence type="ECO:0000256" key="2">
    <source>
        <dbReference type="ARBA" id="ARBA00022771"/>
    </source>
</evidence>
<dbReference type="InterPro" id="IPR052035">
    <property type="entry name" value="ZnF_BED_domain_contain"/>
</dbReference>
<dbReference type="OMA" id="NTWEEAK"/>
<feature type="compositionally biased region" description="Polar residues" evidence="6">
    <location>
        <begin position="107"/>
        <end position="120"/>
    </location>
</feature>
<proteinExistence type="predicted"/>
<keyword evidence="2" id="KW-0863">Zinc-finger</keyword>
<dbReference type="GO" id="GO:0003677">
    <property type="term" value="F:DNA binding"/>
    <property type="evidence" value="ECO:0007669"/>
    <property type="project" value="InterPro"/>
</dbReference>
<dbReference type="GO" id="GO:0008270">
    <property type="term" value="F:zinc ion binding"/>
    <property type="evidence" value="ECO:0007669"/>
    <property type="project" value="UniProtKB-KW"/>
</dbReference>
<dbReference type="OrthoDB" id="1745426at2759"/>
<evidence type="ECO:0000256" key="5">
    <source>
        <dbReference type="ARBA" id="ARBA00023163"/>
    </source>
</evidence>
<evidence type="ECO:0000256" key="1">
    <source>
        <dbReference type="ARBA" id="ARBA00022723"/>
    </source>
</evidence>
<protein>
    <submittedName>
        <fullName evidence="9">Putative Zinc finger, BED-type</fullName>
    </submittedName>
</protein>
<dbReference type="STRING" id="210143.A0A1R3JWI1"/>
<dbReference type="PANTHER" id="PTHR46481:SF7">
    <property type="entry name" value="ZINC FINGER BED DOMAIN-CONTAINING PROTEIN RICESLEEPER 2-LIKE"/>
    <property type="match status" value="1"/>
</dbReference>
<keyword evidence="1" id="KW-0479">Metal-binding</keyword>
<gene>
    <name evidence="9" type="ORF">CCACVL1_03888</name>
</gene>
<dbReference type="InterPro" id="IPR037056">
    <property type="entry name" value="RNase_H1_N_sf"/>
</dbReference>
<feature type="domain" description="Ribonuclease H1 N-terminal" evidence="7">
    <location>
        <begin position="5"/>
        <end position="46"/>
    </location>
</feature>
<keyword evidence="5" id="KW-0804">Transcription</keyword>
<dbReference type="InterPro" id="IPR011320">
    <property type="entry name" value="RNase_H1_N"/>
</dbReference>
<name>A0A1R3JWI1_COCAP</name>
<evidence type="ECO:0000313" key="10">
    <source>
        <dbReference type="Proteomes" id="UP000188268"/>
    </source>
</evidence>
<dbReference type="Gramene" id="OMO99215">
    <property type="protein sequence ID" value="OMO99215"/>
    <property type="gene ID" value="CCACVL1_03888"/>
</dbReference>
<dbReference type="InterPro" id="IPR003656">
    <property type="entry name" value="Znf_BED"/>
</dbReference>
<evidence type="ECO:0000256" key="6">
    <source>
        <dbReference type="SAM" id="MobiDB-lite"/>
    </source>
</evidence>